<evidence type="ECO:0000313" key="4">
    <source>
        <dbReference type="Proteomes" id="UP000230002"/>
    </source>
</evidence>
<protein>
    <recommendedName>
        <fullName evidence="2">Fungal-type protein kinase domain-containing protein</fullName>
    </recommendedName>
</protein>
<accession>A0A2G8S2X8</accession>
<sequence length="822" mass="91450">MRKYVPSSVPYKPIENIQGAFASWTPGKGREVDHPQLISGFSALVASFPAQKQLSFIDTHEDAQRFPFEAFAHKHHDVFADLVISFPGQRLAESAHPKLSDIAMILMVKAEREDDPFKSDRLKRCKTIVQLAAHARNLMHAHGLTSAFVLGIYGDLLRICRCDHSGVVVSQPINLTDADGLEIMQEFFWRFVHPAEDVPFVGWDPTVRKLTSADQEWLKARLDLANFDTKGALPFTEARRAEIFDDGSGGVAVDPRAYILFKAINVNGRLFSRGTTVWLGICDTRISLDGCVVDPPGNVSPEDLKVRVIKDTWRELGRRPETEFYRRLSTVPHSERVGLPSLICGGDLGEKEVRDWETALYGAPSPAPLNADHHQSRLARPASLPDSSYSPPTSLSISTSSRELPAHHPIQQTFTWRQVRGPEYWHRERSHMRFVVGEVGRPITQFKSTRELATAFRDAIIGEFGSNHDAVFLVVTPDSDFQDIAMRVGNILIVDDPDGQEQFCGFIHDFDHSYMTRGVPQGDMSSLSATALTEFLTADDVAGQLKERTGTFLFMSHELLDLDEPVVHDVRHDLHSFYWVLLWVVLRHTKHNMPGGIRVRGMGTPDACTRVFKQSDSSDAANAKLSWLFTSKSPVITGNDPLTMLMKEFGALVRKSVSESESPSPTTTLDYDAVLDVFGRALARQDWPTSEDSPVPYVPPTWHPIKGWVFEDAPPKPHARVHRHGKRAEVASESDSGNEIDEDDFDEAYESSDDGQPVPCSSGDPRDDEVAPSGHDGLARSCMVSSLYSVERLGIGMDEGDADELEDAAEVSALIGYRDDDD</sequence>
<feature type="compositionally biased region" description="Low complexity" evidence="1">
    <location>
        <begin position="383"/>
        <end position="401"/>
    </location>
</feature>
<feature type="region of interest" description="Disordered" evidence="1">
    <location>
        <begin position="716"/>
        <end position="778"/>
    </location>
</feature>
<dbReference type="PANTHER" id="PTHR38248:SF2">
    <property type="entry name" value="FUNK1 11"/>
    <property type="match status" value="1"/>
</dbReference>
<gene>
    <name evidence="3" type="ORF">GSI_09777</name>
</gene>
<feature type="compositionally biased region" description="Basic residues" evidence="1">
    <location>
        <begin position="717"/>
        <end position="726"/>
    </location>
</feature>
<proteinExistence type="predicted"/>
<feature type="compositionally biased region" description="Acidic residues" evidence="1">
    <location>
        <begin position="736"/>
        <end position="753"/>
    </location>
</feature>
<evidence type="ECO:0000256" key="1">
    <source>
        <dbReference type="SAM" id="MobiDB-lite"/>
    </source>
</evidence>
<dbReference type="Proteomes" id="UP000230002">
    <property type="component" value="Unassembled WGS sequence"/>
</dbReference>
<evidence type="ECO:0000259" key="2">
    <source>
        <dbReference type="Pfam" id="PF17667"/>
    </source>
</evidence>
<name>A0A2G8S2X8_9APHY</name>
<organism evidence="3 4">
    <name type="scientific">Ganoderma sinense ZZ0214-1</name>
    <dbReference type="NCBI Taxonomy" id="1077348"/>
    <lineage>
        <taxon>Eukaryota</taxon>
        <taxon>Fungi</taxon>
        <taxon>Dikarya</taxon>
        <taxon>Basidiomycota</taxon>
        <taxon>Agaricomycotina</taxon>
        <taxon>Agaricomycetes</taxon>
        <taxon>Polyporales</taxon>
        <taxon>Polyporaceae</taxon>
        <taxon>Ganoderma</taxon>
    </lineage>
</organism>
<dbReference type="Pfam" id="PF17667">
    <property type="entry name" value="Pkinase_fungal"/>
    <property type="match status" value="1"/>
</dbReference>
<dbReference type="EMBL" id="AYKW01000028">
    <property type="protein sequence ID" value="PIL28126.1"/>
    <property type="molecule type" value="Genomic_DNA"/>
</dbReference>
<keyword evidence="4" id="KW-1185">Reference proteome</keyword>
<feature type="domain" description="Fungal-type protein kinase" evidence="2">
    <location>
        <begin position="95"/>
        <end position="585"/>
    </location>
</feature>
<reference evidence="3 4" key="1">
    <citation type="journal article" date="2015" name="Sci. Rep.">
        <title>Chromosome-level genome map provides insights into diverse defense mechanisms in the medicinal fungus Ganoderma sinense.</title>
        <authorList>
            <person name="Zhu Y."/>
            <person name="Xu J."/>
            <person name="Sun C."/>
            <person name="Zhou S."/>
            <person name="Xu H."/>
            <person name="Nelson D.R."/>
            <person name="Qian J."/>
            <person name="Song J."/>
            <person name="Luo H."/>
            <person name="Xiang L."/>
            <person name="Li Y."/>
            <person name="Xu Z."/>
            <person name="Ji A."/>
            <person name="Wang L."/>
            <person name="Lu S."/>
            <person name="Hayward A."/>
            <person name="Sun W."/>
            <person name="Li X."/>
            <person name="Schwartz D.C."/>
            <person name="Wang Y."/>
            <person name="Chen S."/>
        </authorList>
    </citation>
    <scope>NUCLEOTIDE SEQUENCE [LARGE SCALE GENOMIC DNA]</scope>
    <source>
        <strain evidence="3 4">ZZ0214-1</strain>
    </source>
</reference>
<dbReference type="InterPro" id="IPR040976">
    <property type="entry name" value="Pkinase_fungal"/>
</dbReference>
<comment type="caution">
    <text evidence="3">The sequence shown here is derived from an EMBL/GenBank/DDBJ whole genome shotgun (WGS) entry which is preliminary data.</text>
</comment>
<feature type="region of interest" description="Disordered" evidence="1">
    <location>
        <begin position="366"/>
        <end position="403"/>
    </location>
</feature>
<dbReference type="PANTHER" id="PTHR38248">
    <property type="entry name" value="FUNK1 6"/>
    <property type="match status" value="1"/>
</dbReference>
<dbReference type="AlphaFoldDB" id="A0A2G8S2X8"/>
<evidence type="ECO:0000313" key="3">
    <source>
        <dbReference type="EMBL" id="PIL28126.1"/>
    </source>
</evidence>
<dbReference type="OrthoDB" id="2797568at2759"/>